<protein>
    <submittedName>
        <fullName evidence="1">Uncharacterized protein</fullName>
    </submittedName>
</protein>
<dbReference type="Proteomes" id="UP000016933">
    <property type="component" value="Unassembled WGS sequence"/>
</dbReference>
<dbReference type="OrthoDB" id="426718at2759"/>
<reference evidence="1 2" key="2">
    <citation type="journal article" date="2012" name="PLoS Pathog.">
        <title>Diverse lifestyles and strategies of plant pathogenesis encoded in the genomes of eighteen Dothideomycetes fungi.</title>
        <authorList>
            <person name="Ohm R.A."/>
            <person name="Feau N."/>
            <person name="Henrissat B."/>
            <person name="Schoch C.L."/>
            <person name="Horwitz B.A."/>
            <person name="Barry K.W."/>
            <person name="Condon B.J."/>
            <person name="Copeland A.C."/>
            <person name="Dhillon B."/>
            <person name="Glaser F."/>
            <person name="Hesse C.N."/>
            <person name="Kosti I."/>
            <person name="LaButti K."/>
            <person name="Lindquist E.A."/>
            <person name="Lucas S."/>
            <person name="Salamov A.A."/>
            <person name="Bradshaw R.E."/>
            <person name="Ciuffetti L."/>
            <person name="Hamelin R.C."/>
            <person name="Kema G.H.J."/>
            <person name="Lawrence C."/>
            <person name="Scott J.A."/>
            <person name="Spatafora J.W."/>
            <person name="Turgeon B.G."/>
            <person name="de Wit P.J.G.M."/>
            <person name="Zhong S."/>
            <person name="Goodwin S.B."/>
            <person name="Grigoriev I.V."/>
        </authorList>
    </citation>
    <scope>NUCLEOTIDE SEQUENCE [LARGE SCALE GENOMIC DNA]</scope>
    <source>
        <strain evidence="2">NZE10 / CBS 128990</strain>
    </source>
</reference>
<reference evidence="2" key="1">
    <citation type="journal article" date="2012" name="PLoS Genet.">
        <title>The genomes of the fungal plant pathogens Cladosporium fulvum and Dothistroma septosporum reveal adaptation to different hosts and lifestyles but also signatures of common ancestry.</title>
        <authorList>
            <person name="de Wit P.J.G.M."/>
            <person name="van der Burgt A."/>
            <person name="Oekmen B."/>
            <person name="Stergiopoulos I."/>
            <person name="Abd-Elsalam K.A."/>
            <person name="Aerts A.L."/>
            <person name="Bahkali A.H."/>
            <person name="Beenen H.G."/>
            <person name="Chettri P."/>
            <person name="Cox M.P."/>
            <person name="Datema E."/>
            <person name="de Vries R.P."/>
            <person name="Dhillon B."/>
            <person name="Ganley A.R."/>
            <person name="Griffiths S.A."/>
            <person name="Guo Y."/>
            <person name="Hamelin R.C."/>
            <person name="Henrissat B."/>
            <person name="Kabir M.S."/>
            <person name="Jashni M.K."/>
            <person name="Kema G."/>
            <person name="Klaubauf S."/>
            <person name="Lapidus A."/>
            <person name="Levasseur A."/>
            <person name="Lindquist E."/>
            <person name="Mehrabi R."/>
            <person name="Ohm R.A."/>
            <person name="Owen T.J."/>
            <person name="Salamov A."/>
            <person name="Schwelm A."/>
            <person name="Schijlen E."/>
            <person name="Sun H."/>
            <person name="van den Burg H.A."/>
            <person name="van Ham R.C.H.J."/>
            <person name="Zhang S."/>
            <person name="Goodwin S.B."/>
            <person name="Grigoriev I.V."/>
            <person name="Collemare J."/>
            <person name="Bradshaw R.E."/>
        </authorList>
    </citation>
    <scope>NUCLEOTIDE SEQUENCE [LARGE SCALE GENOMIC DNA]</scope>
    <source>
        <strain evidence="2">NZE10 / CBS 128990</strain>
    </source>
</reference>
<organism evidence="1 2">
    <name type="scientific">Dothistroma septosporum (strain NZE10 / CBS 128990)</name>
    <name type="common">Red band needle blight fungus</name>
    <name type="synonym">Mycosphaerella pini</name>
    <dbReference type="NCBI Taxonomy" id="675120"/>
    <lineage>
        <taxon>Eukaryota</taxon>
        <taxon>Fungi</taxon>
        <taxon>Dikarya</taxon>
        <taxon>Ascomycota</taxon>
        <taxon>Pezizomycotina</taxon>
        <taxon>Dothideomycetes</taxon>
        <taxon>Dothideomycetidae</taxon>
        <taxon>Mycosphaerellales</taxon>
        <taxon>Mycosphaerellaceae</taxon>
        <taxon>Dothistroma</taxon>
    </lineage>
</organism>
<accession>N1PY95</accession>
<keyword evidence="2" id="KW-1185">Reference proteome</keyword>
<gene>
    <name evidence="1" type="ORF">DOTSEDRAFT_18942</name>
</gene>
<proteinExistence type="predicted"/>
<dbReference type="EMBL" id="KB446535">
    <property type="protein sequence ID" value="EME48407.1"/>
    <property type="molecule type" value="Genomic_DNA"/>
</dbReference>
<evidence type="ECO:0000313" key="1">
    <source>
        <dbReference type="EMBL" id="EME48407.1"/>
    </source>
</evidence>
<evidence type="ECO:0000313" key="2">
    <source>
        <dbReference type="Proteomes" id="UP000016933"/>
    </source>
</evidence>
<dbReference type="AlphaFoldDB" id="N1PY95"/>
<name>N1PY95_DOTSN</name>
<sequence>MALVVIKLKGVGHGGGERMCSGLYLSQAPEAPTKKCHFFTIPPELCLEIHSLVLADHNITRYTGKLQDPPLLRACRLIRNESIEVYNTRMEAISQGYLARVEEAESVLAAKRRRRRNGHRGDHWRVGSAKHQATFCRGFQEHAAQTVHEKRRALREEGFRV</sequence>
<dbReference type="HOGENOM" id="CLU_1643657_0_0_1"/>